<proteinExistence type="inferred from homology"/>
<name>A0A919XQP2_9BACL</name>
<dbReference type="PIRSF" id="PIRSF038471">
    <property type="entry name" value="MreC"/>
    <property type="match status" value="1"/>
</dbReference>
<evidence type="ECO:0000313" key="9">
    <source>
        <dbReference type="EMBL" id="GIO34745.1"/>
    </source>
</evidence>
<dbReference type="PANTHER" id="PTHR34138">
    <property type="entry name" value="CELL SHAPE-DETERMINING PROTEIN MREC"/>
    <property type="match status" value="1"/>
</dbReference>
<keyword evidence="3 5" id="KW-0133">Cell shape</keyword>
<dbReference type="InterPro" id="IPR042177">
    <property type="entry name" value="Cell/Rod_1"/>
</dbReference>
<feature type="transmembrane region" description="Helical" evidence="7">
    <location>
        <begin position="12"/>
        <end position="32"/>
    </location>
</feature>
<dbReference type="NCBIfam" id="TIGR00219">
    <property type="entry name" value="mreC"/>
    <property type="match status" value="1"/>
</dbReference>
<protein>
    <recommendedName>
        <fullName evidence="2 5">Cell shape-determining protein MreC</fullName>
    </recommendedName>
    <alternativeName>
        <fullName evidence="4 5">Cell shape protein MreC</fullName>
    </alternativeName>
</protein>
<keyword evidence="10" id="KW-1185">Reference proteome</keyword>
<dbReference type="RefSeq" id="WP_160045092.1">
    <property type="nucleotide sequence ID" value="NZ_BORQ01000012.1"/>
</dbReference>
<keyword evidence="7" id="KW-0812">Transmembrane</keyword>
<dbReference type="Gene3D" id="2.40.10.350">
    <property type="entry name" value="Rod shape-determining protein MreC, domain 2"/>
    <property type="match status" value="1"/>
</dbReference>
<keyword evidence="6" id="KW-0175">Coiled coil</keyword>
<gene>
    <name evidence="9" type="ORF">J2TS6_58860</name>
</gene>
<dbReference type="InterPro" id="IPR007221">
    <property type="entry name" value="MreC"/>
</dbReference>
<dbReference type="InterPro" id="IPR042175">
    <property type="entry name" value="Cell/Rod_MreC_2"/>
</dbReference>
<dbReference type="PANTHER" id="PTHR34138:SF1">
    <property type="entry name" value="CELL SHAPE-DETERMINING PROTEIN MREC"/>
    <property type="match status" value="1"/>
</dbReference>
<dbReference type="Proteomes" id="UP000679779">
    <property type="component" value="Unassembled WGS sequence"/>
</dbReference>
<feature type="domain" description="Rod shape-determining protein MreC beta-barrel core" evidence="8">
    <location>
        <begin position="129"/>
        <end position="283"/>
    </location>
</feature>
<keyword evidence="7" id="KW-0472">Membrane</keyword>
<dbReference type="AlphaFoldDB" id="A0A919XQP2"/>
<evidence type="ECO:0000256" key="6">
    <source>
        <dbReference type="SAM" id="Coils"/>
    </source>
</evidence>
<evidence type="ECO:0000256" key="3">
    <source>
        <dbReference type="ARBA" id="ARBA00022960"/>
    </source>
</evidence>
<dbReference type="EMBL" id="BORQ01000012">
    <property type="protein sequence ID" value="GIO34745.1"/>
    <property type="molecule type" value="Genomic_DNA"/>
</dbReference>
<sequence>MLKLFKLLGNKRLFVILIALVMFIALMGFTLGPRATLSLPEKFLRDTVGFVQNIIYKPAGYIAGLFKDIGNMREIYKENEQLKIALAQYTREKANYNFIEQKNKELMEDLNFTEQQKNKFNYSYHIAQVISVNADVVNKTLVIDLGERDGVKVGQSVISIDGMVGVISHVSNFTSTVKLITAMDAKDPNSNGIAATSMNNHQTFGIVESYDETTKTLLMTQIKQDDPIKKDDTIVSLGDTDKYPRGLIIGKVLSVQESKFGKTKTATIKPAAEFQDWKQLFVVFTPEAPK</sequence>
<reference evidence="9" key="1">
    <citation type="submission" date="2021-03" db="EMBL/GenBank/DDBJ databases">
        <title>Antimicrobial resistance genes in bacteria isolated from Japanese honey, and their potential for conferring macrolide and lincosamide resistance in the American foulbrood pathogen Paenibacillus larvae.</title>
        <authorList>
            <person name="Okamoto M."/>
            <person name="Kumagai M."/>
            <person name="Kanamori H."/>
            <person name="Takamatsu D."/>
        </authorList>
    </citation>
    <scope>NUCLEOTIDE SEQUENCE</scope>
    <source>
        <strain evidence="9">J2TS6</strain>
    </source>
</reference>
<evidence type="ECO:0000256" key="2">
    <source>
        <dbReference type="ARBA" id="ARBA00013855"/>
    </source>
</evidence>
<dbReference type="GO" id="GO:0005886">
    <property type="term" value="C:plasma membrane"/>
    <property type="evidence" value="ECO:0007669"/>
    <property type="project" value="TreeGrafter"/>
</dbReference>
<evidence type="ECO:0000313" key="10">
    <source>
        <dbReference type="Proteomes" id="UP000679779"/>
    </source>
</evidence>
<organism evidence="9 10">
    <name type="scientific">Paenibacillus albilobatus</name>
    <dbReference type="NCBI Taxonomy" id="2716884"/>
    <lineage>
        <taxon>Bacteria</taxon>
        <taxon>Bacillati</taxon>
        <taxon>Bacillota</taxon>
        <taxon>Bacilli</taxon>
        <taxon>Bacillales</taxon>
        <taxon>Paenibacillaceae</taxon>
        <taxon>Paenibacillus</taxon>
    </lineage>
</organism>
<evidence type="ECO:0000259" key="8">
    <source>
        <dbReference type="Pfam" id="PF04085"/>
    </source>
</evidence>
<dbReference type="GO" id="GO:0008360">
    <property type="term" value="P:regulation of cell shape"/>
    <property type="evidence" value="ECO:0007669"/>
    <property type="project" value="UniProtKB-KW"/>
</dbReference>
<evidence type="ECO:0000256" key="7">
    <source>
        <dbReference type="SAM" id="Phobius"/>
    </source>
</evidence>
<keyword evidence="7" id="KW-1133">Transmembrane helix</keyword>
<comment type="caution">
    <text evidence="9">The sequence shown here is derived from an EMBL/GenBank/DDBJ whole genome shotgun (WGS) entry which is preliminary data.</text>
</comment>
<comment type="function">
    <text evidence="5">Involved in formation and maintenance of cell shape.</text>
</comment>
<evidence type="ECO:0000256" key="1">
    <source>
        <dbReference type="ARBA" id="ARBA00009369"/>
    </source>
</evidence>
<accession>A0A919XQP2</accession>
<evidence type="ECO:0000256" key="5">
    <source>
        <dbReference type="PIRNR" id="PIRNR038471"/>
    </source>
</evidence>
<evidence type="ECO:0000256" key="4">
    <source>
        <dbReference type="ARBA" id="ARBA00032089"/>
    </source>
</evidence>
<dbReference type="Pfam" id="PF04085">
    <property type="entry name" value="MreC"/>
    <property type="match status" value="1"/>
</dbReference>
<dbReference type="Gene3D" id="2.40.10.340">
    <property type="entry name" value="Rod shape-determining protein MreC, domain 1"/>
    <property type="match status" value="1"/>
</dbReference>
<dbReference type="InterPro" id="IPR055342">
    <property type="entry name" value="MreC_beta-barrel_core"/>
</dbReference>
<feature type="coiled-coil region" evidence="6">
    <location>
        <begin position="72"/>
        <end position="116"/>
    </location>
</feature>
<comment type="similarity">
    <text evidence="1 5">Belongs to the MreC family.</text>
</comment>